<proteinExistence type="predicted"/>
<dbReference type="InParanoid" id="A0A067MNK9"/>
<dbReference type="PROSITE" id="PS50011">
    <property type="entry name" value="PROTEIN_KINASE_DOM"/>
    <property type="match status" value="1"/>
</dbReference>
<dbReference type="InterPro" id="IPR000719">
    <property type="entry name" value="Prot_kinase_dom"/>
</dbReference>
<dbReference type="STRING" id="930990.A0A067MNK9"/>
<dbReference type="PANTHER" id="PTHR44329:SF214">
    <property type="entry name" value="PROTEIN KINASE DOMAIN-CONTAINING PROTEIN"/>
    <property type="match status" value="1"/>
</dbReference>
<dbReference type="EMBL" id="KL198024">
    <property type="protein sequence ID" value="KDQ17149.1"/>
    <property type="molecule type" value="Genomic_DNA"/>
</dbReference>
<keyword evidence="4" id="KW-1185">Reference proteome</keyword>
<dbReference type="SUPFAM" id="SSF56112">
    <property type="entry name" value="Protein kinase-like (PK-like)"/>
    <property type="match status" value="1"/>
</dbReference>
<dbReference type="InterPro" id="IPR051681">
    <property type="entry name" value="Ser/Thr_Kinases-Pseudokinases"/>
</dbReference>
<dbReference type="SMART" id="SM00220">
    <property type="entry name" value="S_TKc"/>
    <property type="match status" value="1"/>
</dbReference>
<accession>A0A067MNK9</accession>
<evidence type="ECO:0000313" key="3">
    <source>
        <dbReference type="EMBL" id="KDQ17149.1"/>
    </source>
</evidence>
<organism evidence="3 4">
    <name type="scientific">Botryobasidium botryosum (strain FD-172 SS1)</name>
    <dbReference type="NCBI Taxonomy" id="930990"/>
    <lineage>
        <taxon>Eukaryota</taxon>
        <taxon>Fungi</taxon>
        <taxon>Dikarya</taxon>
        <taxon>Basidiomycota</taxon>
        <taxon>Agaricomycotina</taxon>
        <taxon>Agaricomycetes</taxon>
        <taxon>Cantharellales</taxon>
        <taxon>Botryobasidiaceae</taxon>
        <taxon>Botryobasidium</taxon>
    </lineage>
</organism>
<feature type="compositionally biased region" description="Pro residues" evidence="1">
    <location>
        <begin position="302"/>
        <end position="318"/>
    </location>
</feature>
<sequence>MRTSPPAARNAYTALLFDLYSLFGMYPWEPPLFDYEVVRTSTEPFAMEGFGTCWRGVFLGKQEVIMKCSFASVRDVDARRRAFLEMKVWQDLRHPNVLPFIGLYIQGPKIYMTSPWMKEGDLIPYLRRNPHANRAAIILQIAYGLLYLHTRGVIHGDLKGANILVSDAGEPRLANFGLFHKDIQESGVVNSLAFQDGEYPRWQSPELLTARDPERTTASDMFAFGRVIIEVYTEEVPFANIHSHPTIMRMVMNGESPARPTDRKAIERGLDDHMWEIARDCSQREPYARLDIRAAISRLLTPPAPTPIPTPPPQPQPQRRPSAEPRRFFTLSNFSFPYRRRAASPS</sequence>
<dbReference type="GO" id="GO:0005524">
    <property type="term" value="F:ATP binding"/>
    <property type="evidence" value="ECO:0007669"/>
    <property type="project" value="InterPro"/>
</dbReference>
<dbReference type="Pfam" id="PF07714">
    <property type="entry name" value="PK_Tyr_Ser-Thr"/>
    <property type="match status" value="1"/>
</dbReference>
<reference evidence="4" key="1">
    <citation type="journal article" date="2014" name="Proc. Natl. Acad. Sci. U.S.A.">
        <title>Extensive sampling of basidiomycete genomes demonstrates inadequacy of the white-rot/brown-rot paradigm for wood decay fungi.</title>
        <authorList>
            <person name="Riley R."/>
            <person name="Salamov A.A."/>
            <person name="Brown D.W."/>
            <person name="Nagy L.G."/>
            <person name="Floudas D."/>
            <person name="Held B.W."/>
            <person name="Levasseur A."/>
            <person name="Lombard V."/>
            <person name="Morin E."/>
            <person name="Otillar R."/>
            <person name="Lindquist E.A."/>
            <person name="Sun H."/>
            <person name="LaButti K.M."/>
            <person name="Schmutz J."/>
            <person name="Jabbour D."/>
            <person name="Luo H."/>
            <person name="Baker S.E."/>
            <person name="Pisabarro A.G."/>
            <person name="Walton J.D."/>
            <person name="Blanchette R.A."/>
            <person name="Henrissat B."/>
            <person name="Martin F."/>
            <person name="Cullen D."/>
            <person name="Hibbett D.S."/>
            <person name="Grigoriev I.V."/>
        </authorList>
    </citation>
    <scope>NUCLEOTIDE SEQUENCE [LARGE SCALE GENOMIC DNA]</scope>
    <source>
        <strain evidence="4">FD-172 SS1</strain>
    </source>
</reference>
<dbReference type="PROSITE" id="PS00108">
    <property type="entry name" value="PROTEIN_KINASE_ST"/>
    <property type="match status" value="1"/>
</dbReference>
<feature type="region of interest" description="Disordered" evidence="1">
    <location>
        <begin position="300"/>
        <end position="326"/>
    </location>
</feature>
<dbReference type="Proteomes" id="UP000027195">
    <property type="component" value="Unassembled WGS sequence"/>
</dbReference>
<name>A0A067MNK9_BOTB1</name>
<dbReference type="Gene3D" id="1.10.510.10">
    <property type="entry name" value="Transferase(Phosphotransferase) domain 1"/>
    <property type="match status" value="1"/>
</dbReference>
<dbReference type="OrthoDB" id="4062651at2759"/>
<protein>
    <recommendedName>
        <fullName evidence="2">Protein kinase domain-containing protein</fullName>
    </recommendedName>
</protein>
<dbReference type="PANTHER" id="PTHR44329">
    <property type="entry name" value="SERINE/THREONINE-PROTEIN KINASE TNNI3K-RELATED"/>
    <property type="match status" value="1"/>
</dbReference>
<evidence type="ECO:0000259" key="2">
    <source>
        <dbReference type="PROSITE" id="PS50011"/>
    </source>
</evidence>
<gene>
    <name evidence="3" type="ORF">BOTBODRAFT_598755</name>
</gene>
<evidence type="ECO:0000256" key="1">
    <source>
        <dbReference type="SAM" id="MobiDB-lite"/>
    </source>
</evidence>
<dbReference type="InterPro" id="IPR001245">
    <property type="entry name" value="Ser-Thr/Tyr_kinase_cat_dom"/>
</dbReference>
<feature type="domain" description="Protein kinase" evidence="2">
    <location>
        <begin position="39"/>
        <end position="301"/>
    </location>
</feature>
<dbReference type="HOGENOM" id="CLU_000288_7_18_1"/>
<dbReference type="InterPro" id="IPR008271">
    <property type="entry name" value="Ser/Thr_kinase_AS"/>
</dbReference>
<evidence type="ECO:0000313" key="4">
    <source>
        <dbReference type="Proteomes" id="UP000027195"/>
    </source>
</evidence>
<dbReference type="InterPro" id="IPR011009">
    <property type="entry name" value="Kinase-like_dom_sf"/>
</dbReference>
<dbReference type="AlphaFoldDB" id="A0A067MNK9"/>
<dbReference type="GO" id="GO:0004674">
    <property type="term" value="F:protein serine/threonine kinase activity"/>
    <property type="evidence" value="ECO:0007669"/>
    <property type="project" value="TreeGrafter"/>
</dbReference>